<protein>
    <submittedName>
        <fullName evidence="1">Fe2OG dioxygenase domain-containing protein</fullName>
    </submittedName>
</protein>
<evidence type="ECO:0000313" key="1">
    <source>
        <dbReference type="EMBL" id="KAF7297520.1"/>
    </source>
</evidence>
<dbReference type="AlphaFoldDB" id="A0A8H6SGQ0"/>
<proteinExistence type="predicted"/>
<dbReference type="Proteomes" id="UP000636479">
    <property type="component" value="Unassembled WGS sequence"/>
</dbReference>
<evidence type="ECO:0000313" key="2">
    <source>
        <dbReference type="Proteomes" id="UP000636479"/>
    </source>
</evidence>
<sequence length="433" mass="47629">MTNPRHDLKVFHHALKEKALCASGAVLVTKNSMRILYNSSETAGWSCIEMGNPSSNELRALCNACNGAGWLDSQRLMPTLDVGVVQGIVAQIAPDIVKDYCEDGTQLLRAELDGLSVYGPGTKTKKTKVKPVSASHVGTLLVFLPTQHTGGEIKLTEGNRSRTTRFSPTNEEPTKAAYLAFRHEVTALQAGIDDGYRVALRYKLFLDVVDRPEEALTAALRTLAAEPDALFPVGEGGWLAFGLQHVYSGIPRTPRDKDHSLASALAELRGPDARVRIAAEHAGLPVAIRLVYPIQDRDNEMRQQYSVVADKAVYMPDATDDGYEYATDDQELLNAGQVLCPVKVPPLKRKRGYEEADTEVRDSRDCAWEDLGQIIDPEKLEFADVFWVTRLTKINAVESDFVEGDAKRPDIGYRHGYAALFVHLPLAAAAQEE</sequence>
<dbReference type="EMBL" id="JACAZF010000008">
    <property type="protein sequence ID" value="KAF7297520.1"/>
    <property type="molecule type" value="Genomic_DNA"/>
</dbReference>
<gene>
    <name evidence="1" type="ORF">MIND_00986000</name>
</gene>
<accession>A0A8H6SGQ0</accession>
<dbReference type="OrthoDB" id="27483at2759"/>
<comment type="caution">
    <text evidence="1">The sequence shown here is derived from an EMBL/GenBank/DDBJ whole genome shotgun (WGS) entry which is preliminary data.</text>
</comment>
<keyword evidence="2" id="KW-1185">Reference proteome</keyword>
<keyword evidence="1" id="KW-0560">Oxidoreductase</keyword>
<dbReference type="GeneID" id="59348983"/>
<keyword evidence="1" id="KW-0223">Dioxygenase</keyword>
<dbReference type="RefSeq" id="XP_037217879.1">
    <property type="nucleotide sequence ID" value="XM_037366467.1"/>
</dbReference>
<reference evidence="1" key="1">
    <citation type="submission" date="2020-05" db="EMBL/GenBank/DDBJ databases">
        <title>Mycena genomes resolve the evolution of fungal bioluminescence.</title>
        <authorList>
            <person name="Tsai I.J."/>
        </authorList>
    </citation>
    <scope>NUCLEOTIDE SEQUENCE</scope>
    <source>
        <strain evidence="1">171206Taipei</strain>
    </source>
</reference>
<name>A0A8H6SGQ0_9AGAR</name>
<organism evidence="1 2">
    <name type="scientific">Mycena indigotica</name>
    <dbReference type="NCBI Taxonomy" id="2126181"/>
    <lineage>
        <taxon>Eukaryota</taxon>
        <taxon>Fungi</taxon>
        <taxon>Dikarya</taxon>
        <taxon>Basidiomycota</taxon>
        <taxon>Agaricomycotina</taxon>
        <taxon>Agaricomycetes</taxon>
        <taxon>Agaricomycetidae</taxon>
        <taxon>Agaricales</taxon>
        <taxon>Marasmiineae</taxon>
        <taxon>Mycenaceae</taxon>
        <taxon>Mycena</taxon>
    </lineage>
</organism>
<dbReference type="GO" id="GO:0051213">
    <property type="term" value="F:dioxygenase activity"/>
    <property type="evidence" value="ECO:0007669"/>
    <property type="project" value="UniProtKB-KW"/>
</dbReference>